<feature type="transmembrane region" description="Helical" evidence="7">
    <location>
        <begin position="271"/>
        <end position="292"/>
    </location>
</feature>
<feature type="transmembrane region" description="Helical" evidence="7">
    <location>
        <begin position="168"/>
        <end position="189"/>
    </location>
</feature>
<dbReference type="GO" id="GO:0055085">
    <property type="term" value="P:transmembrane transport"/>
    <property type="evidence" value="ECO:0007669"/>
    <property type="project" value="InterPro"/>
</dbReference>
<sequence>MTFTLVAPQHSGLVASTAPEAPIAADARSAQTLARARRSRRLGLIPAFLILTVLAVISIFPIYWMFVTAFRPADQMLSTNPVPGPFSIENFAYVWETIPILGMLGNTFAMALGLAIGQLLIAILAAYGFARWSFRGQKILFLLFVGSWLVPFQVTMIPNYLLVAKLGLLNTVLGVMVPQLAAAFAVMLLKQHLDSFPRELLEAADMDGRGSWRTLWEVVVPNLRPALAALGIMLFISAWNEYLWPSLIMQQSGALIQVGIRGFLGAEGNNWGAVMAASALACLPIFLIYIFLQRYVVDAFVRSGIK</sequence>
<dbReference type="Gene3D" id="1.10.3720.10">
    <property type="entry name" value="MetI-like"/>
    <property type="match status" value="1"/>
</dbReference>
<keyword evidence="3" id="KW-1003">Cell membrane</keyword>
<evidence type="ECO:0000256" key="1">
    <source>
        <dbReference type="ARBA" id="ARBA00004651"/>
    </source>
</evidence>
<keyword evidence="10" id="KW-1185">Reference proteome</keyword>
<dbReference type="AlphaFoldDB" id="A0A934Q839"/>
<comment type="caution">
    <text evidence="9">The sequence shown here is derived from an EMBL/GenBank/DDBJ whole genome shotgun (WGS) entry which is preliminary data.</text>
</comment>
<dbReference type="InterPro" id="IPR035906">
    <property type="entry name" value="MetI-like_sf"/>
</dbReference>
<evidence type="ECO:0000256" key="3">
    <source>
        <dbReference type="ARBA" id="ARBA00022475"/>
    </source>
</evidence>
<evidence type="ECO:0000259" key="8">
    <source>
        <dbReference type="PROSITE" id="PS50928"/>
    </source>
</evidence>
<feature type="transmembrane region" description="Helical" evidence="7">
    <location>
        <begin position="215"/>
        <end position="239"/>
    </location>
</feature>
<reference evidence="9" key="1">
    <citation type="submission" date="2020-12" db="EMBL/GenBank/DDBJ databases">
        <title>Leucobacter sp. CAS1, isolated from Chromium sludge.</title>
        <authorList>
            <person name="Xu Z."/>
        </authorList>
    </citation>
    <scope>NUCLEOTIDE SEQUENCE</scope>
    <source>
        <strain evidence="9">CSA1</strain>
    </source>
</reference>
<dbReference type="Pfam" id="PF00528">
    <property type="entry name" value="BPD_transp_1"/>
    <property type="match status" value="1"/>
</dbReference>
<keyword evidence="5 7" id="KW-1133">Transmembrane helix</keyword>
<comment type="similarity">
    <text evidence="7">Belongs to the binding-protein-dependent transport system permease family.</text>
</comment>
<dbReference type="PANTHER" id="PTHR43744:SF8">
    <property type="entry name" value="SN-GLYCEROL-3-PHOSPHATE TRANSPORT SYSTEM PERMEASE PROTEIN UGPE"/>
    <property type="match status" value="1"/>
</dbReference>
<feature type="transmembrane region" description="Helical" evidence="7">
    <location>
        <begin position="139"/>
        <end position="162"/>
    </location>
</feature>
<evidence type="ECO:0000256" key="2">
    <source>
        <dbReference type="ARBA" id="ARBA00022448"/>
    </source>
</evidence>
<keyword evidence="2 7" id="KW-0813">Transport</keyword>
<evidence type="ECO:0000256" key="6">
    <source>
        <dbReference type="ARBA" id="ARBA00023136"/>
    </source>
</evidence>
<dbReference type="CDD" id="cd06261">
    <property type="entry name" value="TM_PBP2"/>
    <property type="match status" value="1"/>
</dbReference>
<protein>
    <submittedName>
        <fullName evidence="9">Carbohydrate ABC transporter permease</fullName>
    </submittedName>
</protein>
<evidence type="ECO:0000256" key="5">
    <source>
        <dbReference type="ARBA" id="ARBA00022989"/>
    </source>
</evidence>
<dbReference type="InterPro" id="IPR000515">
    <property type="entry name" value="MetI-like"/>
</dbReference>
<keyword evidence="4 7" id="KW-0812">Transmembrane</keyword>
<keyword evidence="6 7" id="KW-0472">Membrane</keyword>
<evidence type="ECO:0000256" key="4">
    <source>
        <dbReference type="ARBA" id="ARBA00022692"/>
    </source>
</evidence>
<evidence type="ECO:0000256" key="7">
    <source>
        <dbReference type="RuleBase" id="RU363032"/>
    </source>
</evidence>
<dbReference type="PANTHER" id="PTHR43744">
    <property type="entry name" value="ABC TRANSPORTER PERMEASE PROTEIN MG189-RELATED-RELATED"/>
    <property type="match status" value="1"/>
</dbReference>
<feature type="transmembrane region" description="Helical" evidence="7">
    <location>
        <begin position="108"/>
        <end position="127"/>
    </location>
</feature>
<dbReference type="RefSeq" id="WP_200115592.1">
    <property type="nucleotide sequence ID" value="NZ_JAEHOH010000013.1"/>
</dbReference>
<evidence type="ECO:0000313" key="10">
    <source>
        <dbReference type="Proteomes" id="UP000608530"/>
    </source>
</evidence>
<organism evidence="9 10">
    <name type="scientific">Leucobacter chromiisoli</name>
    <dbReference type="NCBI Taxonomy" id="2796471"/>
    <lineage>
        <taxon>Bacteria</taxon>
        <taxon>Bacillati</taxon>
        <taxon>Actinomycetota</taxon>
        <taxon>Actinomycetes</taxon>
        <taxon>Micrococcales</taxon>
        <taxon>Microbacteriaceae</taxon>
        <taxon>Leucobacter</taxon>
    </lineage>
</organism>
<accession>A0A934Q839</accession>
<feature type="domain" description="ABC transmembrane type-1" evidence="8">
    <location>
        <begin position="104"/>
        <end position="292"/>
    </location>
</feature>
<evidence type="ECO:0000313" key="9">
    <source>
        <dbReference type="EMBL" id="MBK0419453.1"/>
    </source>
</evidence>
<dbReference type="GO" id="GO:0005886">
    <property type="term" value="C:plasma membrane"/>
    <property type="evidence" value="ECO:0007669"/>
    <property type="project" value="UniProtKB-SubCell"/>
</dbReference>
<dbReference type="PROSITE" id="PS50928">
    <property type="entry name" value="ABC_TM1"/>
    <property type="match status" value="1"/>
</dbReference>
<dbReference type="SUPFAM" id="SSF161098">
    <property type="entry name" value="MetI-like"/>
    <property type="match status" value="1"/>
</dbReference>
<gene>
    <name evidence="9" type="ORF">JD276_10450</name>
</gene>
<proteinExistence type="inferred from homology"/>
<dbReference type="EMBL" id="JAEHOH010000013">
    <property type="protein sequence ID" value="MBK0419453.1"/>
    <property type="molecule type" value="Genomic_DNA"/>
</dbReference>
<dbReference type="Proteomes" id="UP000608530">
    <property type="component" value="Unassembled WGS sequence"/>
</dbReference>
<feature type="transmembrane region" description="Helical" evidence="7">
    <location>
        <begin position="42"/>
        <end position="66"/>
    </location>
</feature>
<comment type="subcellular location">
    <subcellularLocation>
        <location evidence="1 7">Cell membrane</location>
        <topology evidence="1 7">Multi-pass membrane protein</topology>
    </subcellularLocation>
</comment>
<name>A0A934Q839_9MICO</name>